<proteinExistence type="predicted"/>
<dbReference type="Proteomes" id="UP000005481">
    <property type="component" value="Unassembled WGS sequence"/>
</dbReference>
<accession>G9YG33</accession>
<protein>
    <recommendedName>
        <fullName evidence="3">Hemerythrin HHE cation binding domain protein</fullName>
    </recommendedName>
</protein>
<gene>
    <name evidence="1" type="ORF">HMPREF0080_00597</name>
</gene>
<evidence type="ECO:0008006" key="3">
    <source>
        <dbReference type="Google" id="ProtNLM"/>
    </source>
</evidence>
<comment type="caution">
    <text evidence="1">The sequence shown here is derived from an EMBL/GenBank/DDBJ whole genome shotgun (WGS) entry which is preliminary data.</text>
</comment>
<dbReference type="EMBL" id="AGCJ01000018">
    <property type="protein sequence ID" value="EHM42463.1"/>
    <property type="molecule type" value="Genomic_DNA"/>
</dbReference>
<evidence type="ECO:0000313" key="2">
    <source>
        <dbReference type="Proteomes" id="UP000005481"/>
    </source>
</evidence>
<dbReference type="GO" id="GO:0005886">
    <property type="term" value="C:plasma membrane"/>
    <property type="evidence" value="ECO:0007669"/>
    <property type="project" value="TreeGrafter"/>
</dbReference>
<keyword evidence="2" id="KW-1185">Reference proteome</keyword>
<dbReference type="STRING" id="861450.HMPREF0080_00597"/>
<sequence>MGELANTIITHGMLVEHDLVRAHTRGVDEALKLYAEDPRTEYKLDIITEMMAYANRLQVHVEKENNVVYPFADRELPDEIKEKINNEVRNLAAENEKTGIVKKYLDFLARMEEKYNALGYVPAPSEQ</sequence>
<evidence type="ECO:0000313" key="1">
    <source>
        <dbReference type="EMBL" id="EHM42463.1"/>
    </source>
</evidence>
<dbReference type="PANTHER" id="PTHR39966">
    <property type="entry name" value="BLL2471 PROTEIN-RELATED"/>
    <property type="match status" value="1"/>
</dbReference>
<dbReference type="HOGENOM" id="CLU_161154_0_0_9"/>
<organism evidence="1 2">
    <name type="scientific">Anaeroglobus geminatus F0357</name>
    <dbReference type="NCBI Taxonomy" id="861450"/>
    <lineage>
        <taxon>Bacteria</taxon>
        <taxon>Bacillati</taxon>
        <taxon>Bacillota</taxon>
        <taxon>Negativicutes</taxon>
        <taxon>Veillonellales</taxon>
        <taxon>Veillonellaceae</taxon>
        <taxon>Anaeroglobus</taxon>
    </lineage>
</organism>
<dbReference type="AlphaFoldDB" id="G9YG33"/>
<dbReference type="Gene3D" id="1.20.120.520">
    <property type="entry name" value="nmb1532 protein domain like"/>
    <property type="match status" value="1"/>
</dbReference>
<reference evidence="1 2" key="1">
    <citation type="submission" date="2011-08" db="EMBL/GenBank/DDBJ databases">
        <authorList>
            <person name="Weinstock G."/>
            <person name="Sodergren E."/>
            <person name="Clifton S."/>
            <person name="Fulton L."/>
            <person name="Fulton B."/>
            <person name="Courtney L."/>
            <person name="Fronick C."/>
            <person name="Harrison M."/>
            <person name="Strong C."/>
            <person name="Farmer C."/>
            <person name="Delahaunty K."/>
            <person name="Markovic C."/>
            <person name="Hall O."/>
            <person name="Minx P."/>
            <person name="Tomlinson C."/>
            <person name="Mitreva M."/>
            <person name="Hou S."/>
            <person name="Chen J."/>
            <person name="Wollam A."/>
            <person name="Pepin K.H."/>
            <person name="Johnson M."/>
            <person name="Bhonagiri V."/>
            <person name="Zhang X."/>
            <person name="Suruliraj S."/>
            <person name="Warren W."/>
            <person name="Chinwalla A."/>
            <person name="Mardis E.R."/>
            <person name="Wilson R.K."/>
        </authorList>
    </citation>
    <scope>NUCLEOTIDE SEQUENCE [LARGE SCALE GENOMIC DNA]</scope>
    <source>
        <strain evidence="1 2">F0357</strain>
    </source>
</reference>
<dbReference type="PANTHER" id="PTHR39966:SF1">
    <property type="entry name" value="HEMERYTHRIN-LIKE DOMAIN-CONTAINING PROTEIN"/>
    <property type="match status" value="1"/>
</dbReference>
<dbReference type="eggNOG" id="COG3945">
    <property type="taxonomic scope" value="Bacteria"/>
</dbReference>
<name>G9YG33_9FIRM</name>
<dbReference type="PATRIC" id="fig|861450.3.peg.571"/>